<dbReference type="Proteomes" id="UP000271162">
    <property type="component" value="Unassembled WGS sequence"/>
</dbReference>
<keyword evidence="1" id="KW-0472">Membrane</keyword>
<dbReference type="STRING" id="27835.A0A158R1U2"/>
<accession>A0A158R1U2</accession>
<evidence type="ECO:0000313" key="3">
    <source>
        <dbReference type="EMBL" id="VDL78010.1"/>
    </source>
</evidence>
<dbReference type="GO" id="GO:0000271">
    <property type="term" value="P:polysaccharide biosynthetic process"/>
    <property type="evidence" value="ECO:0007669"/>
    <property type="project" value="TreeGrafter"/>
</dbReference>
<protein>
    <submittedName>
        <fullName evidence="5">Acyl_transf_3 domain-containing protein</fullName>
    </submittedName>
</protein>
<keyword evidence="1" id="KW-0812">Transmembrane</keyword>
<evidence type="ECO:0000313" key="5">
    <source>
        <dbReference type="WBParaSite" id="NBR_0001442001-mRNA-1"/>
    </source>
</evidence>
<reference evidence="3 4" key="2">
    <citation type="submission" date="2018-11" db="EMBL/GenBank/DDBJ databases">
        <authorList>
            <consortium name="Pathogen Informatics"/>
        </authorList>
    </citation>
    <scope>NUCLEOTIDE SEQUENCE [LARGE SCALE GENOMIC DNA]</scope>
</reference>
<dbReference type="PANTHER" id="PTHR23028:SF53">
    <property type="entry name" value="ACYL_TRANSF_3 DOMAIN-CONTAINING PROTEIN"/>
    <property type="match status" value="1"/>
</dbReference>
<dbReference type="Pfam" id="PF01757">
    <property type="entry name" value="Acyl_transf_3"/>
    <property type="match status" value="1"/>
</dbReference>
<feature type="domain" description="Acyltransferase 3" evidence="2">
    <location>
        <begin position="6"/>
        <end position="69"/>
    </location>
</feature>
<dbReference type="PANTHER" id="PTHR23028">
    <property type="entry name" value="ACETYLTRANSFERASE"/>
    <property type="match status" value="1"/>
</dbReference>
<feature type="transmembrane region" description="Helical" evidence="1">
    <location>
        <begin position="12"/>
        <end position="34"/>
    </location>
</feature>
<organism evidence="5">
    <name type="scientific">Nippostrongylus brasiliensis</name>
    <name type="common">Rat hookworm</name>
    <dbReference type="NCBI Taxonomy" id="27835"/>
    <lineage>
        <taxon>Eukaryota</taxon>
        <taxon>Metazoa</taxon>
        <taxon>Ecdysozoa</taxon>
        <taxon>Nematoda</taxon>
        <taxon>Chromadorea</taxon>
        <taxon>Rhabditida</taxon>
        <taxon>Rhabditina</taxon>
        <taxon>Rhabditomorpha</taxon>
        <taxon>Strongyloidea</taxon>
        <taxon>Heligmosomidae</taxon>
        <taxon>Nippostrongylus</taxon>
    </lineage>
</organism>
<proteinExistence type="predicted"/>
<dbReference type="GO" id="GO:0016747">
    <property type="term" value="F:acyltransferase activity, transferring groups other than amino-acyl groups"/>
    <property type="evidence" value="ECO:0007669"/>
    <property type="project" value="InterPro"/>
</dbReference>
<dbReference type="EMBL" id="UYSL01021357">
    <property type="protein sequence ID" value="VDL78010.1"/>
    <property type="molecule type" value="Genomic_DNA"/>
</dbReference>
<sequence>MIGKRYDIQGIRGVAIILVLLCHFFPNQFLIGYIGVDIFFVLSGFLVAMLLHRTSIISFTTIVDFYYRRSSMQMMRSERGPLR</sequence>
<dbReference type="InterPro" id="IPR050879">
    <property type="entry name" value="Acyltransferase_3"/>
</dbReference>
<keyword evidence="1" id="KW-1133">Transmembrane helix</keyword>
<reference evidence="5" key="1">
    <citation type="submission" date="2016-04" db="UniProtKB">
        <authorList>
            <consortium name="WormBaseParasite"/>
        </authorList>
    </citation>
    <scope>IDENTIFICATION</scope>
</reference>
<name>A0A158R1U2_NIPBR</name>
<keyword evidence="4" id="KW-1185">Reference proteome</keyword>
<dbReference type="GO" id="GO:0016020">
    <property type="term" value="C:membrane"/>
    <property type="evidence" value="ECO:0007669"/>
    <property type="project" value="TreeGrafter"/>
</dbReference>
<dbReference type="InterPro" id="IPR002656">
    <property type="entry name" value="Acyl_transf_3_dom"/>
</dbReference>
<evidence type="ECO:0000259" key="2">
    <source>
        <dbReference type="Pfam" id="PF01757"/>
    </source>
</evidence>
<evidence type="ECO:0000256" key="1">
    <source>
        <dbReference type="SAM" id="Phobius"/>
    </source>
</evidence>
<gene>
    <name evidence="3" type="ORF">NBR_LOCUS14421</name>
</gene>
<dbReference type="WBParaSite" id="NBR_0001442001-mRNA-1">
    <property type="protein sequence ID" value="NBR_0001442001-mRNA-1"/>
    <property type="gene ID" value="NBR_0001442001"/>
</dbReference>
<dbReference type="AlphaFoldDB" id="A0A158R1U2"/>
<evidence type="ECO:0000313" key="4">
    <source>
        <dbReference type="Proteomes" id="UP000271162"/>
    </source>
</evidence>
<feature type="transmembrane region" description="Helical" evidence="1">
    <location>
        <begin position="40"/>
        <end position="67"/>
    </location>
</feature>